<dbReference type="PANTHER" id="PTHR30574">
    <property type="entry name" value="INNER MEMBRANE PROTEIN YEDE"/>
    <property type="match status" value="1"/>
</dbReference>
<keyword evidence="11" id="KW-1185">Reference proteome</keyword>
<evidence type="ECO:0000256" key="4">
    <source>
        <dbReference type="ARBA" id="ARBA00022519"/>
    </source>
</evidence>
<evidence type="ECO:0000256" key="3">
    <source>
        <dbReference type="ARBA" id="ARBA00022475"/>
    </source>
</evidence>
<keyword evidence="7 9" id="KW-0472">Membrane</keyword>
<dbReference type="PANTHER" id="PTHR30574:SF1">
    <property type="entry name" value="SULPHUR TRANSPORT DOMAIN-CONTAINING PROTEIN"/>
    <property type="match status" value="1"/>
</dbReference>
<evidence type="ECO:0000256" key="5">
    <source>
        <dbReference type="ARBA" id="ARBA00022692"/>
    </source>
</evidence>
<evidence type="ECO:0000256" key="7">
    <source>
        <dbReference type="ARBA" id="ARBA00023136"/>
    </source>
</evidence>
<feature type="transmembrane region" description="Helical" evidence="9">
    <location>
        <begin position="61"/>
        <end position="81"/>
    </location>
</feature>
<dbReference type="EMBL" id="BAABJH010000001">
    <property type="protein sequence ID" value="GAA4884500.1"/>
    <property type="molecule type" value="Genomic_DNA"/>
</dbReference>
<organism evidence="10 11">
    <name type="scientific">Flaviramulus aquimarinus</name>
    <dbReference type="NCBI Taxonomy" id="1170456"/>
    <lineage>
        <taxon>Bacteria</taxon>
        <taxon>Pseudomonadati</taxon>
        <taxon>Bacteroidota</taxon>
        <taxon>Flavobacteriia</taxon>
        <taxon>Flavobacteriales</taxon>
        <taxon>Flavobacteriaceae</taxon>
        <taxon>Flaviramulus</taxon>
    </lineage>
</organism>
<dbReference type="RefSeq" id="WP_345272267.1">
    <property type="nucleotide sequence ID" value="NZ_BAABJH010000001.1"/>
</dbReference>
<evidence type="ECO:0000256" key="6">
    <source>
        <dbReference type="ARBA" id="ARBA00022989"/>
    </source>
</evidence>
<keyword evidence="4" id="KW-0997">Cell inner membrane</keyword>
<comment type="caution">
    <text evidence="10">The sequence shown here is derived from an EMBL/GenBank/DDBJ whole genome shotgun (WGS) entry which is preliminary data.</text>
</comment>
<evidence type="ECO:0000256" key="8">
    <source>
        <dbReference type="ARBA" id="ARBA00035655"/>
    </source>
</evidence>
<proteinExistence type="inferred from homology"/>
<gene>
    <name evidence="10" type="ORF">GCM10023311_03650</name>
</gene>
<name>A0ABP9ER09_9FLAO</name>
<keyword evidence="6 9" id="KW-1133">Transmembrane helix</keyword>
<comment type="similarity">
    <text evidence="8">Belongs to the TsuA/YedE (TC 9.B.102) family.</text>
</comment>
<feature type="transmembrane region" description="Helical" evidence="9">
    <location>
        <begin position="163"/>
        <end position="184"/>
    </location>
</feature>
<feature type="transmembrane region" description="Helical" evidence="9">
    <location>
        <begin position="12"/>
        <end position="28"/>
    </location>
</feature>
<evidence type="ECO:0000313" key="10">
    <source>
        <dbReference type="EMBL" id="GAA4884500.1"/>
    </source>
</evidence>
<protein>
    <submittedName>
        <fullName evidence="10">YeeE/YedE thiosulfate transporter family protein</fullName>
    </submittedName>
</protein>
<keyword evidence="3" id="KW-1003">Cell membrane</keyword>
<comment type="subcellular location">
    <subcellularLocation>
        <location evidence="1">Cell inner membrane</location>
        <topology evidence="1">Multi-pass membrane protein</topology>
    </subcellularLocation>
</comment>
<keyword evidence="2" id="KW-0813">Transport</keyword>
<feature type="transmembrane region" description="Helical" evidence="9">
    <location>
        <begin position="125"/>
        <end position="143"/>
    </location>
</feature>
<keyword evidence="5 9" id="KW-0812">Transmembrane</keyword>
<evidence type="ECO:0000256" key="2">
    <source>
        <dbReference type="ARBA" id="ARBA00022448"/>
    </source>
</evidence>
<dbReference type="Pfam" id="PF04143">
    <property type="entry name" value="Sulf_transp"/>
    <property type="match status" value="1"/>
</dbReference>
<evidence type="ECO:0000256" key="1">
    <source>
        <dbReference type="ARBA" id="ARBA00004429"/>
    </source>
</evidence>
<dbReference type="Proteomes" id="UP001500433">
    <property type="component" value="Unassembled WGS sequence"/>
</dbReference>
<dbReference type="InterPro" id="IPR007272">
    <property type="entry name" value="Sulf_transp_TsuA/YedE"/>
</dbReference>
<reference evidence="11" key="1">
    <citation type="journal article" date="2019" name="Int. J. Syst. Evol. Microbiol.">
        <title>The Global Catalogue of Microorganisms (GCM) 10K type strain sequencing project: providing services to taxonomists for standard genome sequencing and annotation.</title>
        <authorList>
            <consortium name="The Broad Institute Genomics Platform"/>
            <consortium name="The Broad Institute Genome Sequencing Center for Infectious Disease"/>
            <person name="Wu L."/>
            <person name="Ma J."/>
        </authorList>
    </citation>
    <scope>NUCLEOTIDE SEQUENCE [LARGE SCALE GENOMIC DNA]</scope>
    <source>
        <strain evidence="11">JCM 18274</strain>
    </source>
</reference>
<evidence type="ECO:0000313" key="11">
    <source>
        <dbReference type="Proteomes" id="UP001500433"/>
    </source>
</evidence>
<evidence type="ECO:0000256" key="9">
    <source>
        <dbReference type="SAM" id="Phobius"/>
    </source>
</evidence>
<sequence>MDSILNPWPWYISGPLIALVMALLLYFGKTFGMSSNLRTLCAIGGAGKYADFFKFKWKNQIWNLTVVAGAIIGGYIATQYLSNDSITELNKKTITELQIMGFKNPGETLVPDEMYHVDVLKTPKGLMLLIIGGLLVGFGTRYAGGCTSGHAITGLSSLQKPSLIAVIGFFIGGLLMTNFILPLIF</sequence>
<accession>A0ABP9ER09</accession>